<dbReference type="STRING" id="393595.ABO_0028"/>
<dbReference type="HOGENOM" id="CLU_039613_35_2_6"/>
<dbReference type="SUPFAM" id="SSF46785">
    <property type="entry name" value="Winged helix' DNA-binding domain"/>
    <property type="match status" value="1"/>
</dbReference>
<dbReference type="KEGG" id="abo:ABO_0028"/>
<keyword evidence="7" id="KW-1185">Reference proteome</keyword>
<dbReference type="AlphaFoldDB" id="Q0VTN2"/>
<dbReference type="InterPro" id="IPR005119">
    <property type="entry name" value="LysR_subst-bd"/>
</dbReference>
<dbReference type="Pfam" id="PF00126">
    <property type="entry name" value="HTH_1"/>
    <property type="match status" value="1"/>
</dbReference>
<accession>Q0VTN2</accession>
<dbReference type="GO" id="GO:0000976">
    <property type="term" value="F:transcription cis-regulatory region binding"/>
    <property type="evidence" value="ECO:0007669"/>
    <property type="project" value="TreeGrafter"/>
</dbReference>
<dbReference type="Pfam" id="PF03466">
    <property type="entry name" value="LysR_substrate"/>
    <property type="match status" value="1"/>
</dbReference>
<dbReference type="GO" id="GO:0003700">
    <property type="term" value="F:DNA-binding transcription factor activity"/>
    <property type="evidence" value="ECO:0007669"/>
    <property type="project" value="InterPro"/>
</dbReference>
<evidence type="ECO:0000256" key="2">
    <source>
        <dbReference type="ARBA" id="ARBA00023015"/>
    </source>
</evidence>
<dbReference type="OrthoDB" id="6988449at2"/>
<dbReference type="InterPro" id="IPR000847">
    <property type="entry name" value="LysR_HTH_N"/>
</dbReference>
<dbReference type="Proteomes" id="UP000008871">
    <property type="component" value="Chromosome"/>
</dbReference>
<dbReference type="PANTHER" id="PTHR30126">
    <property type="entry name" value="HTH-TYPE TRANSCRIPTIONAL REGULATOR"/>
    <property type="match status" value="1"/>
</dbReference>
<comment type="similarity">
    <text evidence="1">Belongs to the LysR transcriptional regulatory family.</text>
</comment>
<evidence type="ECO:0000256" key="1">
    <source>
        <dbReference type="ARBA" id="ARBA00009437"/>
    </source>
</evidence>
<dbReference type="EMBL" id="AM286690">
    <property type="protein sequence ID" value="CAL15476.1"/>
    <property type="molecule type" value="Genomic_DNA"/>
</dbReference>
<keyword evidence="2" id="KW-0805">Transcription regulation</keyword>
<reference evidence="6 7" key="1">
    <citation type="journal article" date="2006" name="Nat. Biotechnol.">
        <title>Genome sequence of the ubiquitous hydrocarbon-degrading marine bacterium Alcanivorax borkumensis.</title>
        <authorList>
            <person name="Schneiker S."/>
            <person name="Martins dos Santos V.A.P."/>
            <person name="Bartels D."/>
            <person name="Bekel T."/>
            <person name="Brecht M."/>
            <person name="Buhrmester J."/>
            <person name="Chernikova T.N."/>
            <person name="Denaro R."/>
            <person name="Ferrer M."/>
            <person name="Gertler C."/>
            <person name="Goesmann A."/>
            <person name="Golyshina O.V."/>
            <person name="Kaminski F."/>
            <person name="Khachane A.N."/>
            <person name="Lang S."/>
            <person name="Linke B."/>
            <person name="McHardy A.C."/>
            <person name="Meyer F."/>
            <person name="Nechitaylo T."/>
            <person name="Puehler A."/>
            <person name="Regenhardt D."/>
            <person name="Rupp O."/>
            <person name="Sabirova J.S."/>
            <person name="Selbitschka W."/>
            <person name="Yakimov M.M."/>
            <person name="Timmis K.N."/>
            <person name="Vorhoelter F.-J."/>
            <person name="Weidner S."/>
            <person name="Kaiser O."/>
            <person name="Golyshin P.N."/>
        </authorList>
    </citation>
    <scope>NUCLEOTIDE SEQUENCE [LARGE SCALE GENOMIC DNA]</scope>
    <source>
        <strain evidence="7">ATCC 700651 / DSM 11573 / NCIMB 13689 / SK2</strain>
    </source>
</reference>
<evidence type="ECO:0000313" key="6">
    <source>
        <dbReference type="EMBL" id="CAL15476.1"/>
    </source>
</evidence>
<protein>
    <submittedName>
        <fullName evidence="6">Transcriptional regulator, LysR family</fullName>
    </submittedName>
</protein>
<feature type="domain" description="HTH lysR-type" evidence="5">
    <location>
        <begin position="5"/>
        <end position="62"/>
    </location>
</feature>
<dbReference type="PROSITE" id="PS50931">
    <property type="entry name" value="HTH_LYSR"/>
    <property type="match status" value="1"/>
</dbReference>
<keyword evidence="3" id="KW-0238">DNA-binding</keyword>
<dbReference type="Gene3D" id="1.10.10.10">
    <property type="entry name" value="Winged helix-like DNA-binding domain superfamily/Winged helix DNA-binding domain"/>
    <property type="match status" value="1"/>
</dbReference>
<evidence type="ECO:0000313" key="7">
    <source>
        <dbReference type="Proteomes" id="UP000008871"/>
    </source>
</evidence>
<name>Q0VTN2_ALCBS</name>
<evidence type="ECO:0000259" key="5">
    <source>
        <dbReference type="PROSITE" id="PS50931"/>
    </source>
</evidence>
<gene>
    <name evidence="6" type="ordered locus">ABO_0028</name>
</gene>
<evidence type="ECO:0000256" key="4">
    <source>
        <dbReference type="ARBA" id="ARBA00023163"/>
    </source>
</evidence>
<dbReference type="Gene3D" id="3.40.190.290">
    <property type="match status" value="1"/>
</dbReference>
<dbReference type="InterPro" id="IPR036388">
    <property type="entry name" value="WH-like_DNA-bd_sf"/>
</dbReference>
<dbReference type="RefSeq" id="WP_011587326.1">
    <property type="nucleotide sequence ID" value="NC_008260.1"/>
</dbReference>
<organism evidence="6 7">
    <name type="scientific">Alcanivorax borkumensis (strain ATCC 700651 / DSM 11573 / NCIMB 13689 / SK2)</name>
    <dbReference type="NCBI Taxonomy" id="393595"/>
    <lineage>
        <taxon>Bacteria</taxon>
        <taxon>Pseudomonadati</taxon>
        <taxon>Pseudomonadota</taxon>
        <taxon>Gammaproteobacteria</taxon>
        <taxon>Oceanospirillales</taxon>
        <taxon>Alcanivoracaceae</taxon>
        <taxon>Alcanivorax</taxon>
    </lineage>
</organism>
<dbReference type="InterPro" id="IPR036390">
    <property type="entry name" value="WH_DNA-bd_sf"/>
</dbReference>
<dbReference type="PANTHER" id="PTHR30126:SF88">
    <property type="entry name" value="TRANSCRIPTIONAL REGULATOR-RELATED"/>
    <property type="match status" value="1"/>
</dbReference>
<proteinExistence type="inferred from homology"/>
<dbReference type="eggNOG" id="COG0583">
    <property type="taxonomic scope" value="Bacteria"/>
</dbReference>
<dbReference type="SUPFAM" id="SSF53850">
    <property type="entry name" value="Periplasmic binding protein-like II"/>
    <property type="match status" value="1"/>
</dbReference>
<evidence type="ECO:0000256" key="3">
    <source>
        <dbReference type="ARBA" id="ARBA00023125"/>
    </source>
</evidence>
<sequence>MSAKITLDQWQALLAVVDEGGYASAAEALNKSQSAISYAVQKIETELGVRAFTLEGRRAKLTETGQMLYRQAKVLVEEANRLESAAIQLSQGWEPLVRVTADGLFPQHCMLSALDAFAQHSPLTRVEYSETILSGSDEALLRKEADVVVGGRVPPGFFGDPLMRVRFLAVAAADHPLAQAKELTHEDLRHHRQIVVRDSGSRRIDSGWLGAEQRWTVSHASTRMAAIRRGLGFAWVPESEMGDGLETGALKVLALDEGVERMMDLYLIYADGQYAGQAARYLGERIRDAAALPCPGVTVSARSPANDAQSVK</sequence>
<keyword evidence="4" id="KW-0804">Transcription</keyword>